<proteinExistence type="predicted"/>
<dbReference type="SMART" id="SM00448">
    <property type="entry name" value="REC"/>
    <property type="match status" value="1"/>
</dbReference>
<name>A0ABR9IT68_RHIVS</name>
<evidence type="ECO:0000313" key="3">
    <source>
        <dbReference type="EMBL" id="MBE1506389.1"/>
    </source>
</evidence>
<keyword evidence="4" id="KW-1185">Reference proteome</keyword>
<reference evidence="3 4" key="1">
    <citation type="submission" date="2020-10" db="EMBL/GenBank/DDBJ databases">
        <title>Sequencing the genomes of 1000 actinobacteria strains.</title>
        <authorList>
            <person name="Klenk H.-P."/>
        </authorList>
    </citation>
    <scope>NUCLEOTIDE SEQUENCE [LARGE SCALE GENOMIC DNA]</scope>
    <source>
        <strain evidence="3 4">DSM 7307</strain>
    </source>
</reference>
<protein>
    <submittedName>
        <fullName evidence="3">CheY-like chemotaxis protein</fullName>
    </submittedName>
</protein>
<comment type="caution">
    <text evidence="3">The sequence shown here is derived from an EMBL/GenBank/DDBJ whole genome shotgun (WGS) entry which is preliminary data.</text>
</comment>
<accession>A0ABR9IT68</accession>
<dbReference type="SUPFAM" id="SSF52172">
    <property type="entry name" value="CheY-like"/>
    <property type="match status" value="1"/>
</dbReference>
<dbReference type="InterPro" id="IPR011006">
    <property type="entry name" value="CheY-like_superfamily"/>
</dbReference>
<feature type="modified residue" description="4-aspartylphosphate" evidence="1">
    <location>
        <position position="65"/>
    </location>
</feature>
<evidence type="ECO:0000259" key="2">
    <source>
        <dbReference type="PROSITE" id="PS50110"/>
    </source>
</evidence>
<dbReference type="PROSITE" id="PS50110">
    <property type="entry name" value="RESPONSE_REGULATORY"/>
    <property type="match status" value="1"/>
</dbReference>
<sequence length="129" mass="14006">MKSSFPHSALFAGKRVLVVEDEFLLADETRKKLNKLGAVVVGPTPRVDHALSLIEDHQIDAAILDVFLSDTLVFPVAERLEELGIPFVFATAYDPSIIPGRFGGYILCDKPVELENIAQGLFGAPLSDA</sequence>
<dbReference type="EMBL" id="JADBEC010000001">
    <property type="protein sequence ID" value="MBE1506389.1"/>
    <property type="molecule type" value="Genomic_DNA"/>
</dbReference>
<evidence type="ECO:0000313" key="4">
    <source>
        <dbReference type="Proteomes" id="UP000620262"/>
    </source>
</evidence>
<dbReference type="InterPro" id="IPR001789">
    <property type="entry name" value="Sig_transdc_resp-reg_receiver"/>
</dbReference>
<evidence type="ECO:0000256" key="1">
    <source>
        <dbReference type="PROSITE-ProRule" id="PRU00169"/>
    </source>
</evidence>
<dbReference type="RefSeq" id="WP_192730095.1">
    <property type="nucleotide sequence ID" value="NZ_BAAAVL010000013.1"/>
</dbReference>
<dbReference type="Gene3D" id="3.40.50.2300">
    <property type="match status" value="1"/>
</dbReference>
<dbReference type="Proteomes" id="UP000620262">
    <property type="component" value="Unassembled WGS sequence"/>
</dbReference>
<gene>
    <name evidence="3" type="ORF">H4W29_003570</name>
</gene>
<keyword evidence="1" id="KW-0597">Phosphoprotein</keyword>
<feature type="domain" description="Response regulatory" evidence="2">
    <location>
        <begin position="15"/>
        <end position="125"/>
    </location>
</feature>
<organism evidence="3 4">
    <name type="scientific">Rhizobium viscosum</name>
    <name type="common">Arthrobacter viscosus</name>
    <dbReference type="NCBI Taxonomy" id="1673"/>
    <lineage>
        <taxon>Bacteria</taxon>
        <taxon>Pseudomonadati</taxon>
        <taxon>Pseudomonadota</taxon>
        <taxon>Alphaproteobacteria</taxon>
        <taxon>Hyphomicrobiales</taxon>
        <taxon>Rhizobiaceae</taxon>
        <taxon>Rhizobium/Agrobacterium group</taxon>
        <taxon>Rhizobium</taxon>
    </lineage>
</organism>